<dbReference type="InterPro" id="IPR036397">
    <property type="entry name" value="RNaseH_sf"/>
</dbReference>
<dbReference type="AlphaFoldDB" id="A0A2A2LYW4"/>
<name>A0A2A2LYW4_9BILA</name>
<evidence type="ECO:0000313" key="1">
    <source>
        <dbReference type="EMBL" id="PAV91379.1"/>
    </source>
</evidence>
<dbReference type="PANTHER" id="PTHR33939">
    <property type="entry name" value="PROTEIN CBG22215"/>
    <property type="match status" value="1"/>
</dbReference>
<proteinExistence type="predicted"/>
<gene>
    <name evidence="1" type="ORF">WR25_12628</name>
</gene>
<accession>A0A2A2LYW4</accession>
<comment type="caution">
    <text evidence="1">The sequence shown here is derived from an EMBL/GenBank/DDBJ whole genome shotgun (WGS) entry which is preliminary data.</text>
</comment>
<dbReference type="Gene3D" id="3.30.420.10">
    <property type="entry name" value="Ribonuclease H-like superfamily/Ribonuclease H"/>
    <property type="match status" value="1"/>
</dbReference>
<keyword evidence="2" id="KW-1185">Reference proteome</keyword>
<dbReference type="OrthoDB" id="5874348at2759"/>
<dbReference type="EMBL" id="LIAE01006322">
    <property type="protein sequence ID" value="PAV91379.1"/>
    <property type="molecule type" value="Genomic_DNA"/>
</dbReference>
<dbReference type="GO" id="GO:0003676">
    <property type="term" value="F:nucleic acid binding"/>
    <property type="evidence" value="ECO:0007669"/>
    <property type="project" value="InterPro"/>
</dbReference>
<organism evidence="1 2">
    <name type="scientific">Diploscapter pachys</name>
    <dbReference type="NCBI Taxonomy" id="2018661"/>
    <lineage>
        <taxon>Eukaryota</taxon>
        <taxon>Metazoa</taxon>
        <taxon>Ecdysozoa</taxon>
        <taxon>Nematoda</taxon>
        <taxon>Chromadorea</taxon>
        <taxon>Rhabditida</taxon>
        <taxon>Rhabditina</taxon>
        <taxon>Rhabditomorpha</taxon>
        <taxon>Rhabditoidea</taxon>
        <taxon>Rhabditidae</taxon>
        <taxon>Diploscapter</taxon>
    </lineage>
</organism>
<sequence length="523" mass="58990">MSHAEQLCAALQRAPPNQRHRCVQVQLPLKGANVSTQYDRTNKDDERFTELGRRLASVDLEALLVPLKKTSIVNRGTEIIKQVYASVQLLKNALGQSSDLSPFGNVTRCTAQLTGTSKAKREAALRSIYPEHRQAIVEHMQSCFRDETAVTVDSLHDWACTELLDFTLSPTQLYYGMRGMGFHYRMKWRKRYLAQIHSYRQKNGFIIYYDETWTFPGKTGKRSWHMPSVNMWDSASSSGPRFVPGPRKGSGKGCRLIVLSLLCEEGIVPNSAKVLVSGNKEDAQLLDFHSEVTGATYRRYLESLVPDMIKAAGGRPVVLIIDNASIHGELVEKIPLKTWKKLELLEYAEQKSIPIPNVAGKTTKNAVWKEIEDFINRSGGRQALKRFRMDEYLREQGISVLRLPPYHCQFNAIELTWAELKGYVDRTGTTADNLKIAKNRVLNWLNGVTPEQARSWFNHVIHEEQTASKAIFGSTEPPIVDVEILKLSAAGPPSDECSEDSDISSFYDTDFSVDSDLELSDEF</sequence>
<reference evidence="1 2" key="1">
    <citation type="journal article" date="2017" name="Curr. Biol.">
        <title>Genome architecture and evolution of a unichromosomal asexual nematode.</title>
        <authorList>
            <person name="Fradin H."/>
            <person name="Zegar C."/>
            <person name="Gutwein M."/>
            <person name="Lucas J."/>
            <person name="Kovtun M."/>
            <person name="Corcoran D."/>
            <person name="Baugh L.R."/>
            <person name="Kiontke K."/>
            <person name="Gunsalus K."/>
            <person name="Fitch D.H."/>
            <person name="Piano F."/>
        </authorList>
    </citation>
    <scope>NUCLEOTIDE SEQUENCE [LARGE SCALE GENOMIC DNA]</scope>
    <source>
        <strain evidence="1">PF1309</strain>
    </source>
</reference>
<dbReference type="PANTHER" id="PTHR33939:SF1">
    <property type="entry name" value="DUF4371 DOMAIN-CONTAINING PROTEIN"/>
    <property type="match status" value="1"/>
</dbReference>
<evidence type="ECO:0000313" key="2">
    <source>
        <dbReference type="Proteomes" id="UP000218231"/>
    </source>
</evidence>
<dbReference type="Proteomes" id="UP000218231">
    <property type="component" value="Unassembled WGS sequence"/>
</dbReference>
<evidence type="ECO:0008006" key="3">
    <source>
        <dbReference type="Google" id="ProtNLM"/>
    </source>
</evidence>
<protein>
    <recommendedName>
        <fullName evidence="3">Tc1-like transposase DDE domain-containing protein</fullName>
    </recommendedName>
</protein>